<dbReference type="NCBIfam" id="TIGR01681">
    <property type="entry name" value="HAD-SF-IIIC"/>
    <property type="match status" value="1"/>
</dbReference>
<protein>
    <recommendedName>
        <fullName evidence="3">Magnesium-dependent phosphatase-1</fullName>
    </recommendedName>
</protein>
<dbReference type="SUPFAM" id="SSF56784">
    <property type="entry name" value="HAD-like"/>
    <property type="match status" value="1"/>
</dbReference>
<dbReference type="AlphaFoldDB" id="A0A1X0P3P5"/>
<dbReference type="PANTHER" id="PTHR17901">
    <property type="entry name" value="MAGNESIUM-DEPENDENT PHOSPHATASE 1 MDP1"/>
    <property type="match status" value="1"/>
</dbReference>
<gene>
    <name evidence="1" type="ORF">TM35_000051520</name>
</gene>
<proteinExistence type="predicted"/>
<dbReference type="GO" id="GO:0003993">
    <property type="term" value="F:acid phosphatase activity"/>
    <property type="evidence" value="ECO:0007669"/>
    <property type="project" value="TreeGrafter"/>
</dbReference>
<dbReference type="InterPro" id="IPR036412">
    <property type="entry name" value="HAD-like_sf"/>
</dbReference>
<evidence type="ECO:0000313" key="1">
    <source>
        <dbReference type="EMBL" id="ORC91556.1"/>
    </source>
</evidence>
<dbReference type="STRING" id="67003.A0A1X0P3P5"/>
<dbReference type="SFLD" id="SFLDS00003">
    <property type="entry name" value="Haloacid_Dehalogenase"/>
    <property type="match status" value="1"/>
</dbReference>
<dbReference type="InterPro" id="IPR010036">
    <property type="entry name" value="MDP_1_eu_arc"/>
</dbReference>
<keyword evidence="2" id="KW-1185">Reference proteome</keyword>
<dbReference type="GeneID" id="39982587"/>
<dbReference type="Proteomes" id="UP000192257">
    <property type="component" value="Unassembled WGS sequence"/>
</dbReference>
<dbReference type="SFLD" id="SFLDG01129">
    <property type="entry name" value="C1.5:_HAD__Beta-PGM__Phosphata"/>
    <property type="match status" value="1"/>
</dbReference>
<evidence type="ECO:0000313" key="2">
    <source>
        <dbReference type="Proteomes" id="UP000192257"/>
    </source>
</evidence>
<organism evidence="1 2">
    <name type="scientific">Trypanosoma theileri</name>
    <dbReference type="NCBI Taxonomy" id="67003"/>
    <lineage>
        <taxon>Eukaryota</taxon>
        <taxon>Discoba</taxon>
        <taxon>Euglenozoa</taxon>
        <taxon>Kinetoplastea</taxon>
        <taxon>Metakinetoplastina</taxon>
        <taxon>Trypanosomatida</taxon>
        <taxon>Trypanosomatidae</taxon>
        <taxon>Trypanosoma</taxon>
    </lineage>
</organism>
<sequence>MTNEDVMPRVIVFDLDGTLWSPEMYQLWGGGGSPFRIDTNGKEKNHSHSSAAIDKAGTTVSLIGETRTLLQELLTDPKWRNTYLAVSSTCDEPRWAMELLHLFKFTDRAGNQVPMLSLFGDLVEIYSANKAQHHRTILKKVQKLDPSIKDDFSQFIFFDNQTNNIESVRSIGVSSVYCPSGLVGGVFERGIKEWREKQKKSTL</sequence>
<dbReference type="InterPro" id="IPR023214">
    <property type="entry name" value="HAD_sf"/>
</dbReference>
<dbReference type="InterPro" id="IPR010033">
    <property type="entry name" value="HAD_SF_ppase_IIIC"/>
</dbReference>
<dbReference type="RefSeq" id="XP_028885622.1">
    <property type="nucleotide sequence ID" value="XM_029022807.1"/>
</dbReference>
<dbReference type="EMBL" id="NBCO01000005">
    <property type="protein sequence ID" value="ORC91556.1"/>
    <property type="molecule type" value="Genomic_DNA"/>
</dbReference>
<evidence type="ECO:0008006" key="3">
    <source>
        <dbReference type="Google" id="ProtNLM"/>
    </source>
</evidence>
<dbReference type="Pfam" id="PF12689">
    <property type="entry name" value="Acid_PPase"/>
    <property type="match status" value="1"/>
</dbReference>
<dbReference type="Gene3D" id="3.40.50.1000">
    <property type="entry name" value="HAD superfamily/HAD-like"/>
    <property type="match status" value="1"/>
</dbReference>
<dbReference type="PANTHER" id="PTHR17901:SF14">
    <property type="entry name" value="MAGNESIUM-DEPENDENT PHOSPHATASE 1"/>
    <property type="match status" value="1"/>
</dbReference>
<name>A0A1X0P3P5_9TRYP</name>
<dbReference type="NCBIfam" id="TIGR01685">
    <property type="entry name" value="MDP-1"/>
    <property type="match status" value="1"/>
</dbReference>
<reference evidence="1 2" key="1">
    <citation type="submission" date="2017-03" db="EMBL/GenBank/DDBJ databases">
        <title>An alternative strategy for trypanosome survival in the mammalian bloodstream revealed through genome and transcriptome analysis of the ubiquitous bovine parasite Trypanosoma (Megatrypanum) theileri.</title>
        <authorList>
            <person name="Kelly S."/>
            <person name="Ivens A."/>
            <person name="Mott A."/>
            <person name="O'Neill E."/>
            <person name="Emms D."/>
            <person name="Macleod O."/>
            <person name="Voorheis P."/>
            <person name="Matthews J."/>
            <person name="Matthews K."/>
            <person name="Carrington M."/>
        </authorList>
    </citation>
    <scope>NUCLEOTIDE SEQUENCE [LARGE SCALE GENOMIC DNA]</scope>
    <source>
        <strain evidence="1">Edinburgh</strain>
    </source>
</reference>
<comment type="caution">
    <text evidence="1">The sequence shown here is derived from an EMBL/GenBank/DDBJ whole genome shotgun (WGS) entry which is preliminary data.</text>
</comment>
<accession>A0A1X0P3P5</accession>
<dbReference type="VEuPathDB" id="TriTrypDB:TM35_000051520"/>
<dbReference type="SFLD" id="SFLDG01131">
    <property type="entry name" value="C1.5.2:_MDP_Like"/>
    <property type="match status" value="1"/>
</dbReference>
<dbReference type="OrthoDB" id="2865258at2759"/>